<reference evidence="2 3" key="2">
    <citation type="submission" date="2018-11" db="EMBL/GenBank/DDBJ databases">
        <authorList>
            <consortium name="Pathogen Informatics"/>
        </authorList>
    </citation>
    <scope>NUCLEOTIDE SEQUENCE [LARGE SCALE GENOMIC DNA]</scope>
    <source>
        <strain evidence="2 3">NST_G2</strain>
    </source>
</reference>
<proteinExistence type="predicted"/>
<dbReference type="EMBL" id="UYSU01033968">
    <property type="protein sequence ID" value="VDL93446.1"/>
    <property type="molecule type" value="Genomic_DNA"/>
</dbReference>
<reference evidence="4" key="1">
    <citation type="submission" date="2016-06" db="UniProtKB">
        <authorList>
            <consortium name="WormBaseParasite"/>
        </authorList>
    </citation>
    <scope>IDENTIFICATION</scope>
</reference>
<evidence type="ECO:0000313" key="2">
    <source>
        <dbReference type="EMBL" id="VDL93446.1"/>
    </source>
</evidence>
<protein>
    <submittedName>
        <fullName evidence="2 4">Uncharacterized protein</fullName>
    </submittedName>
</protein>
<dbReference type="Proteomes" id="UP000275846">
    <property type="component" value="Unassembled WGS sequence"/>
</dbReference>
<keyword evidence="3" id="KW-1185">Reference proteome</keyword>
<feature type="region of interest" description="Disordered" evidence="1">
    <location>
        <begin position="42"/>
        <end position="94"/>
    </location>
</feature>
<evidence type="ECO:0000256" key="1">
    <source>
        <dbReference type="SAM" id="MobiDB-lite"/>
    </source>
</evidence>
<gene>
    <name evidence="2" type="ORF">SSLN_LOCUS7061</name>
</gene>
<evidence type="ECO:0000313" key="3">
    <source>
        <dbReference type="Proteomes" id="UP000275846"/>
    </source>
</evidence>
<name>A0A183SS63_SCHSO</name>
<sequence>MFTCGAPPISSPNGWWSDHSSDKRAPTVKLLPMNSCFQHLSPRTASPLQKAVQEVDDDDDDGDDDEEEEEEQEEEQEKEKAVPNSLSNPSAAIPDAILRENSKYQRKKNLVPVIASLSWKFSSHFVCFDATR</sequence>
<evidence type="ECO:0000313" key="4">
    <source>
        <dbReference type="WBParaSite" id="SSLN_0000729301-mRNA-1"/>
    </source>
</evidence>
<accession>A0A183SS63</accession>
<organism evidence="4">
    <name type="scientific">Schistocephalus solidus</name>
    <name type="common">Tapeworm</name>
    <dbReference type="NCBI Taxonomy" id="70667"/>
    <lineage>
        <taxon>Eukaryota</taxon>
        <taxon>Metazoa</taxon>
        <taxon>Spiralia</taxon>
        <taxon>Lophotrochozoa</taxon>
        <taxon>Platyhelminthes</taxon>
        <taxon>Cestoda</taxon>
        <taxon>Eucestoda</taxon>
        <taxon>Diphyllobothriidea</taxon>
        <taxon>Diphyllobothriidae</taxon>
        <taxon>Schistocephalus</taxon>
    </lineage>
</organism>
<feature type="compositionally biased region" description="Acidic residues" evidence="1">
    <location>
        <begin position="54"/>
        <end position="76"/>
    </location>
</feature>
<dbReference type="AlphaFoldDB" id="A0A183SS63"/>
<dbReference type="WBParaSite" id="SSLN_0000729301-mRNA-1">
    <property type="protein sequence ID" value="SSLN_0000729301-mRNA-1"/>
    <property type="gene ID" value="SSLN_0000729301"/>
</dbReference>
<feature type="region of interest" description="Disordered" evidence="1">
    <location>
        <begin position="1"/>
        <end position="22"/>
    </location>
</feature>